<keyword evidence="1" id="KW-0040">ANK repeat</keyword>
<dbReference type="EMBL" id="PDHH01000011">
    <property type="protein sequence ID" value="PSM51228.1"/>
    <property type="molecule type" value="Genomic_DNA"/>
</dbReference>
<evidence type="ECO:0000256" key="1">
    <source>
        <dbReference type="PROSITE-ProRule" id="PRU00023"/>
    </source>
</evidence>
<dbReference type="AlphaFoldDB" id="A0A2P8QY98"/>
<keyword evidence="2" id="KW-0472">Membrane</keyword>
<dbReference type="PROSITE" id="PS51257">
    <property type="entry name" value="PROKAR_LIPOPROTEIN"/>
    <property type="match status" value="1"/>
</dbReference>
<reference evidence="4" key="1">
    <citation type="submission" date="2017-10" db="EMBL/GenBank/DDBJ databases">
        <title>Campylobacter species from seals.</title>
        <authorList>
            <person name="Gilbert M.J."/>
            <person name="Zomer A.L."/>
            <person name="Timmerman A.J."/>
            <person name="Duim B."/>
            <person name="Wagenaar J.A."/>
        </authorList>
    </citation>
    <scope>NUCLEOTIDE SEQUENCE [LARGE SCALE GENOMIC DNA]</scope>
    <source>
        <strain evidence="4">17S00004-5</strain>
    </source>
</reference>
<dbReference type="InterPro" id="IPR036770">
    <property type="entry name" value="Ankyrin_rpt-contain_sf"/>
</dbReference>
<feature type="repeat" description="ANK" evidence="1">
    <location>
        <begin position="118"/>
        <end position="150"/>
    </location>
</feature>
<dbReference type="SMART" id="SM00248">
    <property type="entry name" value="ANK"/>
    <property type="match status" value="2"/>
</dbReference>
<evidence type="ECO:0000313" key="4">
    <source>
        <dbReference type="Proteomes" id="UP000240535"/>
    </source>
</evidence>
<gene>
    <name evidence="3" type="ORF">CQ405_09165</name>
</gene>
<keyword evidence="2" id="KW-0812">Transmembrane</keyword>
<protein>
    <submittedName>
        <fullName evidence="3">Ankryin</fullName>
    </submittedName>
</protein>
<keyword evidence="4" id="KW-1185">Reference proteome</keyword>
<dbReference type="PROSITE" id="PS50088">
    <property type="entry name" value="ANK_REPEAT"/>
    <property type="match status" value="1"/>
</dbReference>
<proteinExistence type="predicted"/>
<accession>A0A2P8QY98</accession>
<dbReference type="Proteomes" id="UP000240535">
    <property type="component" value="Unassembled WGS sequence"/>
</dbReference>
<evidence type="ECO:0000313" key="3">
    <source>
        <dbReference type="EMBL" id="PSM51228.1"/>
    </source>
</evidence>
<organism evidence="3 4">
    <name type="scientific">Campylobacter blaseri</name>
    <dbReference type="NCBI Taxonomy" id="2042961"/>
    <lineage>
        <taxon>Bacteria</taxon>
        <taxon>Pseudomonadati</taxon>
        <taxon>Campylobacterota</taxon>
        <taxon>Epsilonproteobacteria</taxon>
        <taxon>Campylobacterales</taxon>
        <taxon>Campylobacteraceae</taxon>
        <taxon>Campylobacter</taxon>
    </lineage>
</organism>
<keyword evidence="2" id="KW-1133">Transmembrane helix</keyword>
<comment type="caution">
    <text evidence="3">The sequence shown here is derived from an EMBL/GenBank/DDBJ whole genome shotgun (WGS) entry which is preliminary data.</text>
</comment>
<name>A0A2P8QY98_9BACT</name>
<evidence type="ECO:0000256" key="2">
    <source>
        <dbReference type="SAM" id="Phobius"/>
    </source>
</evidence>
<dbReference type="Gene3D" id="1.25.40.20">
    <property type="entry name" value="Ankyrin repeat-containing domain"/>
    <property type="match status" value="1"/>
</dbReference>
<sequence>MKFTKLSKPNQITFKTFFLTTSLFLITLLFTGCDNNKSSYTITQDTNVSKVPGLSKYVTQEEVDSFSFRYWDIDDEREYRDENKTLTTLRHYLKQKDTNKVLNFLKEHNLSVDTKFLHRLTPLMYSSFYNDLNTSKELIKLGANIRAKDRYKLSPLAYAVENNSTLTAKLLLDSGVKFDELTQIQYYLKPPFYRSMKNIIVDGDDITIIYKGKWNTDEHSKDETEPFEYIVVCNFVELARIVLESGYVPKRLEYPETIQGISEGHSRNLDIEFSVFSRLDDIPNHEQMLDLLLKYNVYGGELTKEQLKMAYDRCYKWYYDKCFIDDNMKCDVYKFYEEEFALEYNHKMFRAYCSTKNSTFKDIKEFFRYANEDVKYTNISSFFSASPKSVYIKDKNMTLEELRIHQYKNTKDEKTKKHIETYFLKNYKNINKSTNKE</sequence>
<dbReference type="RefSeq" id="WP_106905680.1">
    <property type="nucleotide sequence ID" value="NZ_CP053841.1"/>
</dbReference>
<dbReference type="Pfam" id="PF12796">
    <property type="entry name" value="Ank_2"/>
    <property type="match status" value="1"/>
</dbReference>
<feature type="transmembrane region" description="Helical" evidence="2">
    <location>
        <begin position="12"/>
        <end position="30"/>
    </location>
</feature>
<dbReference type="InterPro" id="IPR002110">
    <property type="entry name" value="Ankyrin_rpt"/>
</dbReference>
<dbReference type="SUPFAM" id="SSF48403">
    <property type="entry name" value="Ankyrin repeat"/>
    <property type="match status" value="1"/>
</dbReference>